<evidence type="ECO:0000256" key="1">
    <source>
        <dbReference type="ARBA" id="ARBA00000085"/>
    </source>
</evidence>
<feature type="transmembrane region" description="Helical" evidence="11">
    <location>
        <begin position="165"/>
        <end position="183"/>
    </location>
</feature>
<dbReference type="EMBL" id="BAAAJK010000029">
    <property type="protein sequence ID" value="GAA1395337.1"/>
    <property type="molecule type" value="Genomic_DNA"/>
</dbReference>
<evidence type="ECO:0000256" key="10">
    <source>
        <dbReference type="ARBA" id="ARBA00023136"/>
    </source>
</evidence>
<dbReference type="PANTHER" id="PTHR45436:SF5">
    <property type="entry name" value="SENSOR HISTIDINE KINASE TRCS"/>
    <property type="match status" value="1"/>
</dbReference>
<dbReference type="CDD" id="cd00075">
    <property type="entry name" value="HATPase"/>
    <property type="match status" value="1"/>
</dbReference>
<evidence type="ECO:0000313" key="14">
    <source>
        <dbReference type="EMBL" id="GAA1395337.1"/>
    </source>
</evidence>
<keyword evidence="5" id="KW-0808">Transferase</keyword>
<evidence type="ECO:0000256" key="4">
    <source>
        <dbReference type="ARBA" id="ARBA00022553"/>
    </source>
</evidence>
<dbReference type="InterPro" id="IPR036097">
    <property type="entry name" value="HisK_dim/P_sf"/>
</dbReference>
<keyword evidence="8 11" id="KW-1133">Transmembrane helix</keyword>
<evidence type="ECO:0000256" key="6">
    <source>
        <dbReference type="ARBA" id="ARBA00022692"/>
    </source>
</evidence>
<dbReference type="Gene3D" id="3.30.565.10">
    <property type="entry name" value="Histidine kinase-like ATPase, C-terminal domain"/>
    <property type="match status" value="1"/>
</dbReference>
<dbReference type="Proteomes" id="UP001501414">
    <property type="component" value="Unassembled WGS sequence"/>
</dbReference>
<organism evidence="14 15">
    <name type="scientific">Pseudonocardia kongjuensis</name>
    <dbReference type="NCBI Taxonomy" id="102227"/>
    <lineage>
        <taxon>Bacteria</taxon>
        <taxon>Bacillati</taxon>
        <taxon>Actinomycetota</taxon>
        <taxon>Actinomycetes</taxon>
        <taxon>Pseudonocardiales</taxon>
        <taxon>Pseudonocardiaceae</taxon>
        <taxon>Pseudonocardia</taxon>
    </lineage>
</organism>
<comment type="catalytic activity">
    <reaction evidence="1">
        <text>ATP + protein L-histidine = ADP + protein N-phospho-L-histidine.</text>
        <dbReference type="EC" id="2.7.13.3"/>
    </reaction>
</comment>
<feature type="domain" description="HAMP" evidence="13">
    <location>
        <begin position="188"/>
        <end position="241"/>
    </location>
</feature>
<dbReference type="PRINTS" id="PR00344">
    <property type="entry name" value="BCTRLSENSOR"/>
</dbReference>
<proteinExistence type="predicted"/>
<gene>
    <name evidence="14" type="ORF">GCM10009613_44880</name>
</gene>
<evidence type="ECO:0000313" key="15">
    <source>
        <dbReference type="Proteomes" id="UP001501414"/>
    </source>
</evidence>
<dbReference type="Pfam" id="PF00672">
    <property type="entry name" value="HAMP"/>
    <property type="match status" value="1"/>
</dbReference>
<dbReference type="InterPro" id="IPR050428">
    <property type="entry name" value="TCS_sensor_his_kinase"/>
</dbReference>
<dbReference type="PANTHER" id="PTHR45436">
    <property type="entry name" value="SENSOR HISTIDINE KINASE YKOH"/>
    <property type="match status" value="1"/>
</dbReference>
<comment type="subcellular location">
    <subcellularLocation>
        <location evidence="2">Cell membrane</location>
    </subcellularLocation>
</comment>
<dbReference type="PROSITE" id="PS50109">
    <property type="entry name" value="HIS_KIN"/>
    <property type="match status" value="1"/>
</dbReference>
<dbReference type="InterPro" id="IPR036890">
    <property type="entry name" value="HATPase_C_sf"/>
</dbReference>
<keyword evidence="10 11" id="KW-0472">Membrane</keyword>
<dbReference type="InterPro" id="IPR004358">
    <property type="entry name" value="Sig_transdc_His_kin-like_C"/>
</dbReference>
<evidence type="ECO:0000256" key="3">
    <source>
        <dbReference type="ARBA" id="ARBA00012438"/>
    </source>
</evidence>
<keyword evidence="7 14" id="KW-0418">Kinase</keyword>
<dbReference type="InterPro" id="IPR005467">
    <property type="entry name" value="His_kinase_dom"/>
</dbReference>
<dbReference type="SUPFAM" id="SSF55874">
    <property type="entry name" value="ATPase domain of HSP90 chaperone/DNA topoisomerase II/histidine kinase"/>
    <property type="match status" value="1"/>
</dbReference>
<protein>
    <recommendedName>
        <fullName evidence="3">histidine kinase</fullName>
        <ecNumber evidence="3">2.7.13.3</ecNumber>
    </recommendedName>
</protein>
<evidence type="ECO:0000256" key="2">
    <source>
        <dbReference type="ARBA" id="ARBA00004236"/>
    </source>
</evidence>
<comment type="caution">
    <text evidence="14">The sequence shown here is derived from an EMBL/GenBank/DDBJ whole genome shotgun (WGS) entry which is preliminary data.</text>
</comment>
<dbReference type="RefSeq" id="WP_344025691.1">
    <property type="nucleotide sequence ID" value="NZ_BAAAJK010000029.1"/>
</dbReference>
<dbReference type="SMART" id="SM00387">
    <property type="entry name" value="HATPase_c"/>
    <property type="match status" value="1"/>
</dbReference>
<dbReference type="CDD" id="cd06225">
    <property type="entry name" value="HAMP"/>
    <property type="match status" value="1"/>
</dbReference>
<accession>A0ABN1Y1H7</accession>
<dbReference type="SMART" id="SM00388">
    <property type="entry name" value="HisKA"/>
    <property type="match status" value="1"/>
</dbReference>
<dbReference type="CDD" id="cd00082">
    <property type="entry name" value="HisKA"/>
    <property type="match status" value="1"/>
</dbReference>
<dbReference type="SUPFAM" id="SSF158472">
    <property type="entry name" value="HAMP domain-like"/>
    <property type="match status" value="1"/>
</dbReference>
<dbReference type="PROSITE" id="PS50885">
    <property type="entry name" value="HAMP"/>
    <property type="match status" value="1"/>
</dbReference>
<keyword evidence="15" id="KW-1185">Reference proteome</keyword>
<evidence type="ECO:0000256" key="5">
    <source>
        <dbReference type="ARBA" id="ARBA00022679"/>
    </source>
</evidence>
<keyword evidence="6 11" id="KW-0812">Transmembrane</keyword>
<keyword evidence="4" id="KW-0597">Phosphoprotein</keyword>
<keyword evidence="9" id="KW-0902">Two-component regulatory system</keyword>
<evidence type="ECO:0000259" key="13">
    <source>
        <dbReference type="PROSITE" id="PS50885"/>
    </source>
</evidence>
<dbReference type="InterPro" id="IPR003660">
    <property type="entry name" value="HAMP_dom"/>
</dbReference>
<dbReference type="Pfam" id="PF02518">
    <property type="entry name" value="HATPase_c"/>
    <property type="match status" value="1"/>
</dbReference>
<dbReference type="SMART" id="SM00304">
    <property type="entry name" value="HAMP"/>
    <property type="match status" value="2"/>
</dbReference>
<dbReference type="GO" id="GO:0016301">
    <property type="term" value="F:kinase activity"/>
    <property type="evidence" value="ECO:0007669"/>
    <property type="project" value="UniProtKB-KW"/>
</dbReference>
<dbReference type="Gene3D" id="1.10.287.130">
    <property type="match status" value="1"/>
</dbReference>
<dbReference type="EC" id="2.7.13.3" evidence="3"/>
<evidence type="ECO:0000256" key="8">
    <source>
        <dbReference type="ARBA" id="ARBA00022989"/>
    </source>
</evidence>
<evidence type="ECO:0000256" key="9">
    <source>
        <dbReference type="ARBA" id="ARBA00023012"/>
    </source>
</evidence>
<evidence type="ECO:0000256" key="11">
    <source>
        <dbReference type="SAM" id="Phobius"/>
    </source>
</evidence>
<evidence type="ECO:0000259" key="12">
    <source>
        <dbReference type="PROSITE" id="PS50109"/>
    </source>
</evidence>
<feature type="domain" description="Histidine kinase" evidence="12">
    <location>
        <begin position="249"/>
        <end position="460"/>
    </location>
</feature>
<evidence type="ECO:0000256" key="7">
    <source>
        <dbReference type="ARBA" id="ARBA00022777"/>
    </source>
</evidence>
<sequence length="460" mass="48635">MRRRLVVAIAPLLVLLMLGVLVPTAGTVAERHTATLVADRLSDASRFSVLALTALTGGTALQADLVRLRAELDEYADLYDTPMWFLDREQQVLHATDGSPPPAAATDRLTGVLAGQLPPVERTVWPWRIEPELIVTPVGRDSQVVAALVLAVPTDSVRAEILGDWALLGGLFALVATLAVWLVGPMTRWILRPVADLERSAAAVRAGRLDARAAPDSGPPELRNLTAGFNDMVDAVRRTIERQQRFVADAAHQLRNPIASVRLSVENLEPHLAADDDARVAYSDAVDDLDRMSTVLSSMLAATAVADRPAASSGPVGTALGHRAAAWRAAAEEAGMEFAEDLTGTATRVREPTGGLAAAVDELVANAVRLSRGSTVTVRGRPDGAGYRIDVVDDGRGLDEEGRRRATERFWRSPHDQNVPGTGLGLAIVAQVLGDAGGSLELTGTPGGGLTAVVRVPPAT</sequence>
<dbReference type="Pfam" id="PF00512">
    <property type="entry name" value="HisKA"/>
    <property type="match status" value="1"/>
</dbReference>
<dbReference type="InterPro" id="IPR003661">
    <property type="entry name" value="HisK_dim/P_dom"/>
</dbReference>
<dbReference type="SUPFAM" id="SSF47384">
    <property type="entry name" value="Homodimeric domain of signal transducing histidine kinase"/>
    <property type="match status" value="1"/>
</dbReference>
<name>A0ABN1Y1H7_9PSEU</name>
<dbReference type="InterPro" id="IPR003594">
    <property type="entry name" value="HATPase_dom"/>
</dbReference>
<reference evidence="14 15" key="1">
    <citation type="journal article" date="2019" name="Int. J. Syst. Evol. Microbiol.">
        <title>The Global Catalogue of Microorganisms (GCM) 10K type strain sequencing project: providing services to taxonomists for standard genome sequencing and annotation.</title>
        <authorList>
            <consortium name="The Broad Institute Genomics Platform"/>
            <consortium name="The Broad Institute Genome Sequencing Center for Infectious Disease"/>
            <person name="Wu L."/>
            <person name="Ma J."/>
        </authorList>
    </citation>
    <scope>NUCLEOTIDE SEQUENCE [LARGE SCALE GENOMIC DNA]</scope>
    <source>
        <strain evidence="14 15">JCM 11896</strain>
    </source>
</reference>
<dbReference type="Gene3D" id="6.10.340.10">
    <property type="match status" value="1"/>
</dbReference>